<keyword evidence="1" id="KW-1133">Transmembrane helix</keyword>
<evidence type="ECO:0000256" key="1">
    <source>
        <dbReference type="SAM" id="Phobius"/>
    </source>
</evidence>
<keyword evidence="1" id="KW-0812">Transmembrane</keyword>
<dbReference type="EMBL" id="BAAAMU010000114">
    <property type="protein sequence ID" value="GAA1678571.1"/>
    <property type="molecule type" value="Genomic_DNA"/>
</dbReference>
<protein>
    <recommendedName>
        <fullName evidence="5">Secreted protein</fullName>
    </recommendedName>
</protein>
<evidence type="ECO:0000313" key="3">
    <source>
        <dbReference type="EMBL" id="GAA1678571.1"/>
    </source>
</evidence>
<feature type="signal peptide" evidence="2">
    <location>
        <begin position="1"/>
        <end position="17"/>
    </location>
</feature>
<keyword evidence="2" id="KW-0732">Signal</keyword>
<keyword evidence="4" id="KW-1185">Reference proteome</keyword>
<accession>A0ABN2GXS3</accession>
<feature type="transmembrane region" description="Helical" evidence="1">
    <location>
        <begin position="27"/>
        <end position="43"/>
    </location>
</feature>
<sequence>MVVVAVVAAAVAVVAWAATGVRARDAATASAVAILADMVLLAVQKCHEVLRKSVTLVNGAAMPPGPVPEKPCVIDLSLVSLFSCA</sequence>
<gene>
    <name evidence="3" type="ORF">GCM10009733_089270</name>
</gene>
<evidence type="ECO:0000313" key="4">
    <source>
        <dbReference type="Proteomes" id="UP001500064"/>
    </source>
</evidence>
<feature type="chain" id="PRO_5046615650" description="Secreted protein" evidence="2">
    <location>
        <begin position="18"/>
        <end position="85"/>
    </location>
</feature>
<reference evidence="3 4" key="1">
    <citation type="journal article" date="2019" name="Int. J. Syst. Evol. Microbiol.">
        <title>The Global Catalogue of Microorganisms (GCM) 10K type strain sequencing project: providing services to taxonomists for standard genome sequencing and annotation.</title>
        <authorList>
            <consortium name="The Broad Institute Genomics Platform"/>
            <consortium name="The Broad Institute Genome Sequencing Center for Infectious Disease"/>
            <person name="Wu L."/>
            <person name="Ma J."/>
        </authorList>
    </citation>
    <scope>NUCLEOTIDE SEQUENCE [LARGE SCALE GENOMIC DNA]</scope>
    <source>
        <strain evidence="3 4">JCM 13929</strain>
    </source>
</reference>
<evidence type="ECO:0000256" key="2">
    <source>
        <dbReference type="SAM" id="SignalP"/>
    </source>
</evidence>
<keyword evidence="1" id="KW-0472">Membrane</keyword>
<comment type="caution">
    <text evidence="3">The sequence shown here is derived from an EMBL/GenBank/DDBJ whole genome shotgun (WGS) entry which is preliminary data.</text>
</comment>
<name>A0ABN2GXS3_9ACTN</name>
<evidence type="ECO:0008006" key="5">
    <source>
        <dbReference type="Google" id="ProtNLM"/>
    </source>
</evidence>
<proteinExistence type="predicted"/>
<organism evidence="3 4">
    <name type="scientific">Nonomuraea maheshkhaliensis</name>
    <dbReference type="NCBI Taxonomy" id="419590"/>
    <lineage>
        <taxon>Bacteria</taxon>
        <taxon>Bacillati</taxon>
        <taxon>Actinomycetota</taxon>
        <taxon>Actinomycetes</taxon>
        <taxon>Streptosporangiales</taxon>
        <taxon>Streptosporangiaceae</taxon>
        <taxon>Nonomuraea</taxon>
    </lineage>
</organism>
<dbReference type="Proteomes" id="UP001500064">
    <property type="component" value="Unassembled WGS sequence"/>
</dbReference>